<evidence type="ECO:0000313" key="2">
    <source>
        <dbReference type="EMBL" id="XDL26561.1"/>
    </source>
</evidence>
<protein>
    <submittedName>
        <fullName evidence="2">Uncharacterized protein</fullName>
    </submittedName>
</protein>
<dbReference type="EMBL" id="CP162670">
    <property type="protein sequence ID" value="XDL26561.1"/>
    <property type="molecule type" value="Genomic_DNA"/>
</dbReference>
<evidence type="ECO:0000256" key="1">
    <source>
        <dbReference type="SAM" id="Phobius"/>
    </source>
</evidence>
<keyword evidence="1" id="KW-0812">Transmembrane</keyword>
<feature type="transmembrane region" description="Helical" evidence="1">
    <location>
        <begin position="176"/>
        <end position="200"/>
    </location>
</feature>
<feature type="transmembrane region" description="Helical" evidence="1">
    <location>
        <begin position="207"/>
        <end position="224"/>
    </location>
</feature>
<sequence length="228" mass="26203">MHEIIEGQKKEINELYSNYTTMLMSFLNEECLFDDVHSAGESLFSYLEQCTAQNNSTENLKESTWNQWLAETCIDVLELISQHYKTYRTQKNDNTLSPSSTAFSAMQRLVKSYDREKAKLIREQFKKMNLPVYGFDKKGKSHMTKTHERWAAFCFGIFFIVFLLVVAIFIPTPSQFQYTLFRIVLSLAAAGFTTFVPGFIEVKFSTWLRAGGALAIFAVVYWIAPAAL</sequence>
<keyword evidence="1" id="KW-1133">Transmembrane helix</keyword>
<feature type="transmembrane region" description="Helical" evidence="1">
    <location>
        <begin position="150"/>
        <end position="170"/>
    </location>
</feature>
<gene>
    <name evidence="2" type="ORF">LF929_010375</name>
</gene>
<proteinExistence type="predicted"/>
<reference evidence="2" key="1">
    <citation type="submission" date="2024-07" db="EMBL/GenBank/DDBJ databases">
        <authorList>
            <person name="Pedron J."/>
        </authorList>
    </citation>
    <scope>NUCLEOTIDE SEQUENCE</scope>
    <source>
        <strain evidence="2">A003-S1-M15</strain>
    </source>
</reference>
<dbReference type="AlphaFoldDB" id="A0AB39IWU4"/>
<name>A0AB39IWU4_9GAMM</name>
<dbReference type="GeneID" id="302582081"/>
<dbReference type="RefSeq" id="WP_226092547.1">
    <property type="nucleotide sequence ID" value="NZ_CP162670.1"/>
</dbReference>
<accession>A0AB39IWU4</accession>
<keyword evidence="1" id="KW-0472">Membrane</keyword>
<organism evidence="2">
    <name type="scientific">Dickeya oryzae</name>
    <dbReference type="NCBI Taxonomy" id="1240404"/>
    <lineage>
        <taxon>Bacteria</taxon>
        <taxon>Pseudomonadati</taxon>
        <taxon>Pseudomonadota</taxon>
        <taxon>Gammaproteobacteria</taxon>
        <taxon>Enterobacterales</taxon>
        <taxon>Pectobacteriaceae</taxon>
        <taxon>Dickeya</taxon>
    </lineage>
</organism>